<evidence type="ECO:0000259" key="2">
    <source>
        <dbReference type="Pfam" id="PF22691"/>
    </source>
</evidence>
<dbReference type="RefSeq" id="WP_036344125.1">
    <property type="nucleotide sequence ID" value="NZ_JALN02000001.1"/>
</dbReference>
<dbReference type="AlphaFoldDB" id="A0A064CNT8"/>
<accession>A0A064CNT8</accession>
<dbReference type="PANTHER" id="PTHR42870:SF6">
    <property type="entry name" value="ACETYL-COA C-ACYLTRANSFERASE"/>
    <property type="match status" value="1"/>
</dbReference>
<comment type="caution">
    <text evidence="3">The sequence shown here is derived from an EMBL/GenBank/DDBJ whole genome shotgun (WGS) entry which is preliminary data.</text>
</comment>
<dbReference type="InterPro" id="IPR002155">
    <property type="entry name" value="Thiolase"/>
</dbReference>
<dbReference type="SUPFAM" id="SSF53901">
    <property type="entry name" value="Thiolase-like"/>
    <property type="match status" value="1"/>
</dbReference>
<organism evidence="3 4">
    <name type="scientific">Mycolicibacterium aromaticivorans JS19b1 = JCM 16368</name>
    <dbReference type="NCBI Taxonomy" id="1440774"/>
    <lineage>
        <taxon>Bacteria</taxon>
        <taxon>Bacillati</taxon>
        <taxon>Actinomycetota</taxon>
        <taxon>Actinomycetes</taxon>
        <taxon>Mycobacteriales</taxon>
        <taxon>Mycobacteriaceae</taxon>
        <taxon>Mycolicibacterium</taxon>
    </lineage>
</organism>
<dbReference type="STRING" id="1440774.Y900_020745"/>
<evidence type="ECO:0000313" key="4">
    <source>
        <dbReference type="Proteomes" id="UP000022835"/>
    </source>
</evidence>
<dbReference type="eggNOG" id="COG0183">
    <property type="taxonomic scope" value="Bacteria"/>
</dbReference>
<dbReference type="EMBL" id="JALN02000001">
    <property type="protein sequence ID" value="KDF01297.1"/>
    <property type="molecule type" value="Genomic_DNA"/>
</dbReference>
<dbReference type="InterPro" id="IPR016039">
    <property type="entry name" value="Thiolase-like"/>
</dbReference>
<gene>
    <name evidence="3" type="ORF">Y900_020745</name>
</gene>
<feature type="domain" description="Thiolase N-terminal" evidence="1">
    <location>
        <begin position="4"/>
        <end position="222"/>
    </location>
</feature>
<protein>
    <submittedName>
        <fullName evidence="3">Thiolase</fullName>
    </submittedName>
</protein>
<feature type="domain" description="Thiolase C-terminal" evidence="2">
    <location>
        <begin position="243"/>
        <end position="382"/>
    </location>
</feature>
<dbReference type="OrthoDB" id="9785768at2"/>
<proteinExistence type="predicted"/>
<dbReference type="InterPro" id="IPR055140">
    <property type="entry name" value="Thiolase_C_2"/>
</dbReference>
<sequence length="389" mass="40935">MRRVAIVGAGMTAFGEHFALGLKDLLPMAFAECAARVDKGVNKSEIDAAWFGAMGTADGFPAGILADSLGLPDLPVTRIENSCATGNDAVRNALYGIASGAADVALVMGADKLRETTSKQLLWEWEAMARDMAWDYPLGLVAPAGFALHVARYLHETPATREHMAMVAVKNHRHGLSNPKARLRFEVTIDEVLAAPMVVTPFGVYDCAPQSDGAAALLLAAEDVVDRFTDRPVWIRGVGLGLDSVMHQHKADMTTFPATTRAAKRAFRMANLTPADIDVAEVHDFFTGIELISYEDLGFAEPAEAYKLMEAEVTCVGGALPVNPSGGLKAKGHPPGATGVAQCVELFDQLRGEAGNQVDGARIGLAHNIGGPTAVAAVTILEGPGGHGG</sequence>
<reference evidence="3" key="1">
    <citation type="submission" date="2014-05" db="EMBL/GenBank/DDBJ databases">
        <title>Genome sequence of Mycobacterium aromaticivorans strain JS19b1T (= DSM 45407T).</title>
        <authorList>
            <person name="Kwak Y."/>
            <person name="Park G.-S."/>
            <person name="Li Q.X."/>
            <person name="Lee S.-E."/>
            <person name="Shin J.-H."/>
        </authorList>
    </citation>
    <scope>NUCLEOTIDE SEQUENCE [LARGE SCALE GENOMIC DNA]</scope>
    <source>
        <strain evidence="3">JS19b1</strain>
    </source>
</reference>
<dbReference type="PANTHER" id="PTHR42870">
    <property type="entry name" value="ACETYL-COA C-ACETYLTRANSFERASE"/>
    <property type="match status" value="1"/>
</dbReference>
<evidence type="ECO:0000259" key="1">
    <source>
        <dbReference type="Pfam" id="PF00108"/>
    </source>
</evidence>
<dbReference type="GO" id="GO:0016747">
    <property type="term" value="F:acyltransferase activity, transferring groups other than amino-acyl groups"/>
    <property type="evidence" value="ECO:0007669"/>
    <property type="project" value="InterPro"/>
</dbReference>
<dbReference type="Pfam" id="PF00108">
    <property type="entry name" value="Thiolase_N"/>
    <property type="match status" value="1"/>
</dbReference>
<keyword evidence="4" id="KW-1185">Reference proteome</keyword>
<dbReference type="Gene3D" id="3.40.47.10">
    <property type="match status" value="1"/>
</dbReference>
<dbReference type="PIRSF" id="PIRSF000429">
    <property type="entry name" value="Ac-CoA_Ac_transf"/>
    <property type="match status" value="1"/>
</dbReference>
<name>A0A064CNT8_9MYCO</name>
<dbReference type="Proteomes" id="UP000022835">
    <property type="component" value="Unassembled WGS sequence"/>
</dbReference>
<dbReference type="CDD" id="cd00829">
    <property type="entry name" value="SCP-x_thiolase"/>
    <property type="match status" value="1"/>
</dbReference>
<evidence type="ECO:0000313" key="3">
    <source>
        <dbReference type="EMBL" id="KDF01297.1"/>
    </source>
</evidence>
<dbReference type="InterPro" id="IPR020616">
    <property type="entry name" value="Thiolase_N"/>
</dbReference>
<dbReference type="Pfam" id="PF22691">
    <property type="entry name" value="Thiolase_C_1"/>
    <property type="match status" value="1"/>
</dbReference>